<dbReference type="Proteomes" id="UP001497516">
    <property type="component" value="Chromosome 1"/>
</dbReference>
<reference evidence="1 2" key="1">
    <citation type="submission" date="2024-04" db="EMBL/GenBank/DDBJ databases">
        <authorList>
            <person name="Fracassetti M."/>
        </authorList>
    </citation>
    <scope>NUCLEOTIDE SEQUENCE [LARGE SCALE GENOMIC DNA]</scope>
</reference>
<keyword evidence="2" id="KW-1185">Reference proteome</keyword>
<evidence type="ECO:0000313" key="2">
    <source>
        <dbReference type="Proteomes" id="UP001497516"/>
    </source>
</evidence>
<accession>A0AAV2CC78</accession>
<evidence type="ECO:0000313" key="1">
    <source>
        <dbReference type="EMBL" id="CAL1353609.1"/>
    </source>
</evidence>
<protein>
    <submittedName>
        <fullName evidence="1">Uncharacterized protein</fullName>
    </submittedName>
</protein>
<organism evidence="1 2">
    <name type="scientific">Linum trigynum</name>
    <dbReference type="NCBI Taxonomy" id="586398"/>
    <lineage>
        <taxon>Eukaryota</taxon>
        <taxon>Viridiplantae</taxon>
        <taxon>Streptophyta</taxon>
        <taxon>Embryophyta</taxon>
        <taxon>Tracheophyta</taxon>
        <taxon>Spermatophyta</taxon>
        <taxon>Magnoliopsida</taxon>
        <taxon>eudicotyledons</taxon>
        <taxon>Gunneridae</taxon>
        <taxon>Pentapetalae</taxon>
        <taxon>rosids</taxon>
        <taxon>fabids</taxon>
        <taxon>Malpighiales</taxon>
        <taxon>Linaceae</taxon>
        <taxon>Linum</taxon>
    </lineage>
</organism>
<dbReference type="EMBL" id="OZ034813">
    <property type="protein sequence ID" value="CAL1353609.1"/>
    <property type="molecule type" value="Genomic_DNA"/>
</dbReference>
<gene>
    <name evidence="1" type="ORF">LTRI10_LOCUS1499</name>
</gene>
<dbReference type="AlphaFoldDB" id="A0AAV2CC78"/>
<proteinExistence type="predicted"/>
<name>A0AAV2CC78_9ROSI</name>
<sequence>MNTCKRGPAGCGRLGPSPKLKSVLRNNWERRIEPTLGEKEEKWGWKLPIRREEVCRKFPFSYLVQRK</sequence>